<dbReference type="EMBL" id="FWXR01000007">
    <property type="protein sequence ID" value="SMC76112.1"/>
    <property type="molecule type" value="Genomic_DNA"/>
</dbReference>
<dbReference type="InterPro" id="IPR024434">
    <property type="entry name" value="TSCPD_dom"/>
</dbReference>
<dbReference type="FunFam" id="3.20.70.20:FF:000016">
    <property type="entry name" value="Vitamin B12-dependent ribonucleotide reductase"/>
    <property type="match status" value="1"/>
</dbReference>
<dbReference type="InterPro" id="IPR013678">
    <property type="entry name" value="RNR_2_N"/>
</dbReference>
<dbReference type="SUPFAM" id="SSF75625">
    <property type="entry name" value="YebC-like"/>
    <property type="match status" value="1"/>
</dbReference>
<keyword evidence="5 13" id="KW-0846">Cobalamin</keyword>
<evidence type="ECO:0000259" key="16">
    <source>
        <dbReference type="Pfam" id="PF08471"/>
    </source>
</evidence>
<feature type="domain" description="Ribonucleotide reductase class II vitamin B12-dependent N-terminal" evidence="16">
    <location>
        <begin position="24"/>
        <end position="149"/>
    </location>
</feature>
<feature type="region of interest" description="Disordered" evidence="14">
    <location>
        <begin position="1215"/>
        <end position="1268"/>
    </location>
</feature>
<protein>
    <recommendedName>
        <fullName evidence="4 13">Vitamin B12-dependent ribonucleotide reductase</fullName>
        <ecNumber evidence="3 13">1.17.4.1</ecNumber>
    </recommendedName>
</protein>
<dbReference type="GO" id="GO:0071897">
    <property type="term" value="P:DNA biosynthetic process"/>
    <property type="evidence" value="ECO:0007669"/>
    <property type="project" value="UniProtKB-KW"/>
</dbReference>
<dbReference type="InterPro" id="IPR029072">
    <property type="entry name" value="YebC-like"/>
</dbReference>
<feature type="domain" description="TSCPD" evidence="17">
    <location>
        <begin position="980"/>
        <end position="1084"/>
    </location>
</feature>
<evidence type="ECO:0000256" key="8">
    <source>
        <dbReference type="ARBA" id="ARBA00023002"/>
    </source>
</evidence>
<dbReference type="GO" id="GO:0000166">
    <property type="term" value="F:nucleotide binding"/>
    <property type="evidence" value="ECO:0007669"/>
    <property type="project" value="UniProtKB-KW"/>
</dbReference>
<evidence type="ECO:0000256" key="5">
    <source>
        <dbReference type="ARBA" id="ARBA00022628"/>
    </source>
</evidence>
<dbReference type="Gene3D" id="3.20.70.20">
    <property type="match status" value="3"/>
</dbReference>
<keyword evidence="10 13" id="KW-0170">Cobalt</keyword>
<evidence type="ECO:0000256" key="6">
    <source>
        <dbReference type="ARBA" id="ARBA00022634"/>
    </source>
</evidence>
<evidence type="ECO:0000256" key="2">
    <source>
        <dbReference type="ARBA" id="ARBA00007405"/>
    </source>
</evidence>
<accession>A0A1W2BU35</accession>
<feature type="compositionally biased region" description="Basic and acidic residues" evidence="14">
    <location>
        <begin position="1147"/>
        <end position="1158"/>
    </location>
</feature>
<evidence type="ECO:0000256" key="9">
    <source>
        <dbReference type="ARBA" id="ARBA00023157"/>
    </source>
</evidence>
<evidence type="ECO:0000313" key="18">
    <source>
        <dbReference type="EMBL" id="SMC76112.1"/>
    </source>
</evidence>
<evidence type="ECO:0000256" key="14">
    <source>
        <dbReference type="SAM" id="MobiDB-lite"/>
    </source>
</evidence>
<dbReference type="Proteomes" id="UP000192656">
    <property type="component" value="Unassembled WGS sequence"/>
</dbReference>
<dbReference type="InterPro" id="IPR000788">
    <property type="entry name" value="RNR_lg_C"/>
</dbReference>
<dbReference type="CDD" id="cd02888">
    <property type="entry name" value="RNR_II_dimer"/>
    <property type="match status" value="1"/>
</dbReference>
<sequence length="1317" mass="143329">MGMKFERRYTQAGESAYHSIEFRKATSEIRNPDGSIVFRLEGIDVPTQFSQVASDILAQKYFRKAGVPARLKRVEENDVPSWLWRSVADEEALAELPEDERFGSEMDARQVFDRLAGTWTYWGWKGGYFDGEEDAAAFRDELAYMLATQKAAPNSPQWFNTGLHWAYGIDGPGQGHFYVDYRTGELRASTSAYEHPQPHACFIQSVADDLVNDGGIMDLWVREARLFKYGSGTGSNFSNLRGEGEKLSGGGKSSGLMSFLKIGDRAAGAIKSGGTTRRAAKMVVVDIDHPDIEAYINWKVREEEKVAALVTGSKTVSKHLKAIISACVNCEGPDGDCFDPMKNPALKRAVKDAKKAQVPENYVKRVIQFARQGYTDIEFPVYNTDWDSEAYLTVAGQNSNNSVSLTDDFLRAVEKDEEWQLIRRTDGKVHKTVKARELWDQIGYAAWASADPGIHFNTTMNDWHTCPAAGSIRASNPCSEYMFLDDTACNLASLNLLQFVETTGETKRFDTASFEHAVKIWTVVLEVSVLMAQFPSREIARLSYDYRTLGLGFANIGGFLMSSGIPYDSKEGRAICGAISALMTGVAYRTSAEMAGELGTFPDYERNADAMQRVIRNHARAAHGIANGYEALSVDPVPLDHASLKDKRLSTRAKAAWTEATELGQKNGFRNAQVSVIAPTGTIGLVMDCDTTGIEPDFALVKFKKLAGGGYFKIINRAVPDALRSLGYSESHIAEIEAYAVGHGNLNQAPAINPSSLRSKGFGDAEIEKLNAALGSAFDIKFVFNRYTLGDDFMKETLGVSDEQLADFTFELLPFLGFSRKDIEAANVHVCGAMTLEGAPHLKNEHFAVFDCATPCGRIGKRYLSVESHIRMMAAAQPFISGAISKTINMPNEASVEDCNAAYLLSWKLALKANALYRDGSKLSQPLNASLIADDEDEDETIEEVAAALLQAPAPEQAVQVAERVVERIVEKVVREREKLPNRRKGYTQKAIVGGHKVYLRTGEFDDGRLGEIFIDMHKEGAAFRAMMNNFAIAISLGLQFGVPLEEYVEAFTFTRFEPAGMVQGNEAIKNATSILDYVFRELAVSYLGRHDLAHVQPEDITASTVGRGVEGDKPAPLPISSGMVRGQTAKFRLVSSNEPQGSMKDGGSRAEPPRAEARPAAPRPAAQPVAASTGRPTAKPVTAIAAAKSPSPVAATELAATAFKRDYEAAPLSEPAPVADHTPAQGLFDQPLAYPASDRDTANVSSAPAARSDSATPSQGSDAKPMPVIASDGERRAVAMMKGYTGESCSECGNFTMVRNGTCLKCDTCGSTSGCS</sequence>
<comment type="cofactor">
    <cofactor evidence="1 13">
        <name>adenosylcob(III)alamin</name>
        <dbReference type="ChEBI" id="CHEBI:18408"/>
    </cofactor>
</comment>
<evidence type="ECO:0000259" key="17">
    <source>
        <dbReference type="Pfam" id="PF12637"/>
    </source>
</evidence>
<dbReference type="Pfam" id="PF12637">
    <property type="entry name" value="TSCPD"/>
    <property type="match status" value="1"/>
</dbReference>
<dbReference type="NCBIfam" id="NF005736">
    <property type="entry name" value="PRK07562.1"/>
    <property type="match status" value="1"/>
</dbReference>
<dbReference type="NCBIfam" id="TIGR02504">
    <property type="entry name" value="NrdJ_Z"/>
    <property type="match status" value="1"/>
</dbReference>
<comment type="function">
    <text evidence="11 13">Catalyzes the reduction of ribonucleotides to deoxyribonucleotides. May function to provide a pool of deoxyribonucleotide precursors for DNA repair during oxygen limitation and/or for immediate growth after restoration of oxygen.</text>
</comment>
<proteinExistence type="inferred from homology"/>
<keyword evidence="19" id="KW-1185">Reference proteome</keyword>
<keyword evidence="6 13" id="KW-0237">DNA synthesis</keyword>
<dbReference type="GO" id="GO:0050897">
    <property type="term" value="F:cobalt ion binding"/>
    <property type="evidence" value="ECO:0007669"/>
    <property type="project" value="InterPro"/>
</dbReference>
<dbReference type="PANTHER" id="PTHR43371">
    <property type="entry name" value="VITAMIN B12-DEPENDENT RIBONUCLEOTIDE REDUCTASE"/>
    <property type="match status" value="1"/>
</dbReference>
<feature type="region of interest" description="Disordered" evidence="14">
    <location>
        <begin position="1104"/>
        <end position="1123"/>
    </location>
</feature>
<keyword evidence="7 13" id="KW-0547">Nucleotide-binding</keyword>
<evidence type="ECO:0000256" key="13">
    <source>
        <dbReference type="RuleBase" id="RU364064"/>
    </source>
</evidence>
<evidence type="ECO:0000259" key="15">
    <source>
        <dbReference type="Pfam" id="PF02867"/>
    </source>
</evidence>
<feature type="domain" description="Ribonucleotide reductase large subunit C-terminal" evidence="15">
    <location>
        <begin position="200"/>
        <end position="753"/>
    </location>
</feature>
<evidence type="ECO:0000256" key="10">
    <source>
        <dbReference type="ARBA" id="ARBA00023285"/>
    </source>
</evidence>
<evidence type="ECO:0000256" key="1">
    <source>
        <dbReference type="ARBA" id="ARBA00001922"/>
    </source>
</evidence>
<evidence type="ECO:0000256" key="11">
    <source>
        <dbReference type="ARBA" id="ARBA00025437"/>
    </source>
</evidence>
<dbReference type="STRING" id="937218.SAMN06297251_107132"/>
<dbReference type="GO" id="GO:0004748">
    <property type="term" value="F:ribonucleoside-diphosphate reductase activity, thioredoxin disulfide as acceptor"/>
    <property type="evidence" value="ECO:0007669"/>
    <property type="project" value="UniProtKB-EC"/>
</dbReference>
<dbReference type="PANTHER" id="PTHR43371:SF1">
    <property type="entry name" value="RIBONUCLEOSIDE-DIPHOSPHATE REDUCTASE"/>
    <property type="match status" value="1"/>
</dbReference>
<name>A0A1W2BU35_9HYPH</name>
<dbReference type="GO" id="GO:0031419">
    <property type="term" value="F:cobalamin binding"/>
    <property type="evidence" value="ECO:0007669"/>
    <property type="project" value="UniProtKB-KW"/>
</dbReference>
<reference evidence="18 19" key="1">
    <citation type="submission" date="2017-04" db="EMBL/GenBank/DDBJ databases">
        <authorList>
            <person name="Afonso C.L."/>
            <person name="Miller P.J."/>
            <person name="Scott M.A."/>
            <person name="Spackman E."/>
            <person name="Goraichik I."/>
            <person name="Dimitrov K.M."/>
            <person name="Suarez D.L."/>
            <person name="Swayne D.E."/>
        </authorList>
    </citation>
    <scope>NUCLEOTIDE SEQUENCE [LARGE SCALE GENOMIC DNA]</scope>
    <source>
        <strain evidence="18 19">CGMCC 1.10972</strain>
    </source>
</reference>
<evidence type="ECO:0000256" key="3">
    <source>
        <dbReference type="ARBA" id="ARBA00012274"/>
    </source>
</evidence>
<comment type="catalytic activity">
    <reaction evidence="12 13">
        <text>a 2'-deoxyribonucleoside 5'-diphosphate + [thioredoxin]-disulfide + H2O = a ribonucleoside 5'-diphosphate + [thioredoxin]-dithiol</text>
        <dbReference type="Rhea" id="RHEA:23252"/>
        <dbReference type="Rhea" id="RHEA-COMP:10698"/>
        <dbReference type="Rhea" id="RHEA-COMP:10700"/>
        <dbReference type="ChEBI" id="CHEBI:15377"/>
        <dbReference type="ChEBI" id="CHEBI:29950"/>
        <dbReference type="ChEBI" id="CHEBI:50058"/>
        <dbReference type="ChEBI" id="CHEBI:57930"/>
        <dbReference type="ChEBI" id="CHEBI:73316"/>
        <dbReference type="EC" id="1.17.4.1"/>
    </reaction>
</comment>
<dbReference type="Pfam" id="PF08471">
    <property type="entry name" value="Ribonuc_red_2_N"/>
    <property type="match status" value="1"/>
</dbReference>
<feature type="domain" description="Ribonucleotide reductase large subunit C-terminal" evidence="15">
    <location>
        <begin position="831"/>
        <end position="917"/>
    </location>
</feature>
<evidence type="ECO:0000256" key="4">
    <source>
        <dbReference type="ARBA" id="ARBA00014409"/>
    </source>
</evidence>
<organism evidence="18 19">
    <name type="scientific">Fulvimarina manganoxydans</name>
    <dbReference type="NCBI Taxonomy" id="937218"/>
    <lineage>
        <taxon>Bacteria</taxon>
        <taxon>Pseudomonadati</taxon>
        <taxon>Pseudomonadota</taxon>
        <taxon>Alphaproteobacteria</taxon>
        <taxon>Hyphomicrobiales</taxon>
        <taxon>Aurantimonadaceae</taxon>
        <taxon>Fulvimarina</taxon>
    </lineage>
</organism>
<evidence type="ECO:0000256" key="7">
    <source>
        <dbReference type="ARBA" id="ARBA00022741"/>
    </source>
</evidence>
<dbReference type="InterPro" id="IPR050862">
    <property type="entry name" value="RdRp_reductase_class-2"/>
</dbReference>
<keyword evidence="8 13" id="KW-0560">Oxidoreductase</keyword>
<comment type="similarity">
    <text evidence="2 13">Belongs to the ribonucleoside diphosphate reductase class-2 family.</text>
</comment>
<dbReference type="SUPFAM" id="SSF51998">
    <property type="entry name" value="PFL-like glycyl radical enzymes"/>
    <property type="match status" value="1"/>
</dbReference>
<dbReference type="Pfam" id="PF02867">
    <property type="entry name" value="Ribonuc_red_lgC"/>
    <property type="match status" value="2"/>
</dbReference>
<feature type="compositionally biased region" description="Low complexity" evidence="14">
    <location>
        <begin position="1159"/>
        <end position="1172"/>
    </location>
</feature>
<dbReference type="InterPro" id="IPR013344">
    <property type="entry name" value="RNR_NrdJ/NrdZ"/>
</dbReference>
<evidence type="ECO:0000313" key="19">
    <source>
        <dbReference type="Proteomes" id="UP000192656"/>
    </source>
</evidence>
<feature type="region of interest" description="Disordered" evidence="14">
    <location>
        <begin position="1135"/>
        <end position="1178"/>
    </location>
</feature>
<dbReference type="EC" id="1.17.4.1" evidence="3 13"/>
<keyword evidence="9" id="KW-1015">Disulfide bond</keyword>
<evidence type="ECO:0000256" key="12">
    <source>
        <dbReference type="ARBA" id="ARBA00047754"/>
    </source>
</evidence>
<gene>
    <name evidence="18" type="ORF">SAMN06297251_107132</name>
</gene>